<dbReference type="GO" id="GO:0004803">
    <property type="term" value="F:transposase activity"/>
    <property type="evidence" value="ECO:0007669"/>
    <property type="project" value="UniProtKB-UniRule"/>
</dbReference>
<evidence type="ECO:0000256" key="3">
    <source>
        <dbReference type="ARBA" id="ARBA00022578"/>
    </source>
</evidence>
<keyword evidence="3 6" id="KW-0815">Transposition</keyword>
<dbReference type="Pfam" id="PF00872">
    <property type="entry name" value="Transposase_mut"/>
    <property type="match status" value="1"/>
</dbReference>
<reference evidence="7 9" key="2">
    <citation type="submission" date="2016-06" db="EMBL/GenBank/DDBJ databases">
        <authorList>
            <person name="Kjaerup R.B."/>
            <person name="Dalgaard T.S."/>
            <person name="Juul-Madsen H.R."/>
        </authorList>
    </citation>
    <scope>NUCLEOTIDE SEQUENCE [LARGE SCALE GENOMIC DNA]</scope>
    <source>
        <strain evidence="7 9">1245752.6</strain>
    </source>
</reference>
<organism evidence="7 9">
    <name type="scientific">Mycobacterium gordonae</name>
    <dbReference type="NCBI Taxonomy" id="1778"/>
    <lineage>
        <taxon>Bacteria</taxon>
        <taxon>Bacillati</taxon>
        <taxon>Actinomycetota</taxon>
        <taxon>Actinomycetes</taxon>
        <taxon>Mycobacteriales</taxon>
        <taxon>Mycobacteriaceae</taxon>
        <taxon>Mycobacterium</taxon>
    </lineage>
</organism>
<evidence type="ECO:0000256" key="2">
    <source>
        <dbReference type="ARBA" id="ARBA00010961"/>
    </source>
</evidence>
<dbReference type="EMBL" id="LQOY01000084">
    <property type="protein sequence ID" value="ORV85812.1"/>
    <property type="molecule type" value="Genomic_DNA"/>
</dbReference>
<gene>
    <name evidence="7" type="ORF">A9W98_19390</name>
    <name evidence="8" type="ORF">AWC08_25220</name>
</gene>
<evidence type="ECO:0000313" key="7">
    <source>
        <dbReference type="EMBL" id="OBS01592.1"/>
    </source>
</evidence>
<keyword evidence="6" id="KW-0814">Transposable element</keyword>
<reference evidence="8 10" key="1">
    <citation type="submission" date="2016-01" db="EMBL/GenBank/DDBJ databases">
        <title>The new phylogeny of the genus Mycobacterium.</title>
        <authorList>
            <person name="Tarcisio F."/>
            <person name="Conor M."/>
            <person name="Antonella G."/>
            <person name="Elisabetta G."/>
            <person name="Giulia F.S."/>
            <person name="Sara T."/>
            <person name="Anna F."/>
            <person name="Clotilde B."/>
            <person name="Roberto B."/>
            <person name="Veronica D.S."/>
            <person name="Fabio R."/>
            <person name="Monica P."/>
            <person name="Olivier J."/>
            <person name="Enrico T."/>
            <person name="Nicola S."/>
        </authorList>
    </citation>
    <scope>NUCLEOTIDE SEQUENCE [LARGE SCALE GENOMIC DNA]</scope>
    <source>
        <strain evidence="8 10">DSM 44160</strain>
    </source>
</reference>
<keyword evidence="5 6" id="KW-0233">DNA recombination</keyword>
<keyword evidence="10" id="KW-1185">Reference proteome</keyword>
<evidence type="ECO:0000256" key="4">
    <source>
        <dbReference type="ARBA" id="ARBA00023125"/>
    </source>
</evidence>
<evidence type="ECO:0000313" key="8">
    <source>
        <dbReference type="EMBL" id="ORV85812.1"/>
    </source>
</evidence>
<dbReference type="Proteomes" id="UP000193928">
    <property type="component" value="Unassembled WGS sequence"/>
</dbReference>
<accession>A0A1A6BGV5</accession>
<dbReference type="GO" id="GO:0003677">
    <property type="term" value="F:DNA binding"/>
    <property type="evidence" value="ECO:0007669"/>
    <property type="project" value="UniProtKB-UniRule"/>
</dbReference>
<name>A0A1A6BGV5_MYCGO</name>
<protein>
    <recommendedName>
        <fullName evidence="6">Mutator family transposase</fullName>
    </recommendedName>
</protein>
<comment type="function">
    <text evidence="1 6">Required for the transposition of the insertion element.</text>
</comment>
<dbReference type="AlphaFoldDB" id="A0A1A6BGV5"/>
<dbReference type="GO" id="GO:0006313">
    <property type="term" value="P:DNA transposition"/>
    <property type="evidence" value="ECO:0007669"/>
    <property type="project" value="UniProtKB-UniRule"/>
</dbReference>
<keyword evidence="4 6" id="KW-0238">DNA-binding</keyword>
<comment type="caution">
    <text evidence="7">The sequence shown here is derived from an EMBL/GenBank/DDBJ whole genome shotgun (WGS) entry which is preliminary data.</text>
</comment>
<dbReference type="PANTHER" id="PTHR33217">
    <property type="entry name" value="TRANSPOSASE FOR INSERTION SEQUENCE ELEMENT IS1081"/>
    <property type="match status" value="1"/>
</dbReference>
<sequence length="179" mass="19038">MQRLQAEIDGVFAGGEDLAGAIEEVARLGARLLLQTAIEAEVAAFLGRDRYQRTASCADARAGMRNGYCPTTVKTTAGPVTLARPKMRGTTERFASQLFGKGVTKTNALEALVIAGFVRGLSVRDVEATLVEALGEAAAVSKSTVSRICEDINGSVRAVERSPPRRRRARLPVPGRVAL</sequence>
<proteinExistence type="inferred from homology"/>
<dbReference type="PANTHER" id="PTHR33217:SF7">
    <property type="entry name" value="TRANSPOSASE FOR INSERTION SEQUENCE ELEMENT IS1081"/>
    <property type="match status" value="1"/>
</dbReference>
<dbReference type="InterPro" id="IPR001207">
    <property type="entry name" value="Transposase_mutator"/>
</dbReference>
<evidence type="ECO:0000256" key="6">
    <source>
        <dbReference type="RuleBase" id="RU365089"/>
    </source>
</evidence>
<dbReference type="Proteomes" id="UP000093757">
    <property type="component" value="Unassembled WGS sequence"/>
</dbReference>
<dbReference type="EMBL" id="MAEM01000262">
    <property type="protein sequence ID" value="OBS01592.1"/>
    <property type="molecule type" value="Genomic_DNA"/>
</dbReference>
<comment type="similarity">
    <text evidence="2 6">Belongs to the transposase mutator family.</text>
</comment>
<evidence type="ECO:0000256" key="5">
    <source>
        <dbReference type="ARBA" id="ARBA00023172"/>
    </source>
</evidence>
<evidence type="ECO:0000256" key="1">
    <source>
        <dbReference type="ARBA" id="ARBA00002190"/>
    </source>
</evidence>
<evidence type="ECO:0000313" key="10">
    <source>
        <dbReference type="Proteomes" id="UP000193928"/>
    </source>
</evidence>
<evidence type="ECO:0000313" key="9">
    <source>
        <dbReference type="Proteomes" id="UP000093757"/>
    </source>
</evidence>